<dbReference type="InterPro" id="IPR010071">
    <property type="entry name" value="AA_adenyl_dom"/>
</dbReference>
<evidence type="ECO:0000256" key="2">
    <source>
        <dbReference type="ARBA" id="ARBA00022450"/>
    </source>
</evidence>
<dbReference type="GO" id="GO:0031177">
    <property type="term" value="F:phosphopantetheine binding"/>
    <property type="evidence" value="ECO:0007669"/>
    <property type="project" value="InterPro"/>
</dbReference>
<reference evidence="5 6" key="1">
    <citation type="journal article" date="2014" name="Int. J. Syst. Evol. Microbiol.">
        <title>Complete genome sequence of Corynebacterium casei LMG S-19264T (=DSM 44701T), isolated from a smear-ripened cheese.</title>
        <authorList>
            <consortium name="US DOE Joint Genome Institute (JGI-PGF)"/>
            <person name="Walter F."/>
            <person name="Albersmeier A."/>
            <person name="Kalinowski J."/>
            <person name="Ruckert C."/>
        </authorList>
    </citation>
    <scope>NUCLEOTIDE SEQUENCE [LARGE SCALE GENOMIC DNA]</scope>
    <source>
        <strain evidence="5 6">KCTC 12285</strain>
    </source>
</reference>
<dbReference type="InterPro" id="IPR006162">
    <property type="entry name" value="Ppantetheine_attach_site"/>
</dbReference>
<dbReference type="Proteomes" id="UP000601108">
    <property type="component" value="Unassembled WGS sequence"/>
</dbReference>
<dbReference type="Pfam" id="PF00501">
    <property type="entry name" value="AMP-binding"/>
    <property type="match status" value="1"/>
</dbReference>
<dbReference type="GO" id="GO:0044550">
    <property type="term" value="P:secondary metabolite biosynthetic process"/>
    <property type="evidence" value="ECO:0007669"/>
    <property type="project" value="TreeGrafter"/>
</dbReference>
<feature type="domain" description="Carrier" evidence="4">
    <location>
        <begin position="958"/>
        <end position="1034"/>
    </location>
</feature>
<proteinExistence type="predicted"/>
<dbReference type="Pfam" id="PF00668">
    <property type="entry name" value="Condensation"/>
    <property type="match status" value="2"/>
</dbReference>
<sequence>MDMKLTLPQQDVYFEQLLYPNDPIYNIGAKIAIEGNMIYEILNKAYVMLINQHDAYRSIVIENQEEIQIEILSNHNSSLGFVDFSKEVNADKKANIYMQETFKQPFNLKAKELLHRFTLIKISESHYYLFSMYHHIITDGWGTSLMFQRLVANYNELTRFGGIKTEYPYSYKHFVLDDETYFNSDSFIKDKAYWIEKYQNLPERLFEKIKETGPINKSSRKELIIKRSLYNQLSSIATNCNSSTFHIILGVLYLYFGRKCQNDDFAIGLPVLNRSKSVFKKTVGLFMGVSALRINLDFEDTFEKLIYTIKQQLRQDYRYQRFPLGKLIKELDLFREKDRLFNITLSYEKQNYADHFENTKTSVIPLTHQSERVALAVYIREFDDQEDVKIDFDYNVNYFEESEITQVVSHFEKLISNVCADSKKKLIEYQYITKPEQALLLNSFNQTHFEYQKEATLLDFFNKQVKVKSDKTAVKDDSTSYSYKELDIVSNKIAEYLCQNFDNKDTSPIAVLMDRSANLIAILLGIFKSGRAYIPLDPGFPQERLNYIIEHSEVECIIGETKFSKLITPKAQFVDVNSVLYSNSEITLKNGSNINSTDNAYIIYTSGSTGNPKGVAIKHQSLLNFLLSIQQKPKVNSNDLLFSVTTQSFDISILEFFTPLISGATLYIADTNTLTDPIALIEKLEQIQPTILQATPSFYQMLYNIGWSGDLKLKVLCGGDLLSESLAEKLVNTCAEVWNMYGPTETTIWSSCKQIKTSKNASNIGKPIHNTKFYILDKYKKLLPVGTDGTIYIAGDGLAKEYFRDKKLTSDKFIENPFEEGQKMYDTGDIGKWNREGEIEFMGRNDNQVKIRGYRIELGEIETKLNQLNYIKNSVVIAKKGDQQEAVLIAYIILNETSVDPKGIINKLRKELPEYMIPHTIIPLEKFPLTPNKKIDRKSLSLRKIEIEQKQQQVPNQIPTTDLEIKLSKYYQEVLGLEKPISVTESFFELGGHSLNAVKLISRIEEYLSYRISLRTIFDFPTIKSLSKYLENEKKQNYSSIQLVEKKSFYNVLSSQYSIWLASQEKKRSIAYNMSEAFIIDGDIEESLLEKAFQKVVEKYEILRTNFIEINGTPYQRVNLGNAISFKIDKFLIENDIQQRLEDYMNQEFDLENQLLLRVGVFQKTNGDKILIFITHHIIMDGWSLEILIKEVIDSYVALSVKTNPEKQVLGFEFKDYVDWQEKTKKKNEKVNYQFWQQYLSGYEWKNLIQFDQDPLIEKYRAAFRDFNLETKIFEKLNQITIKQKITLHTLLVSVFNVLVYKIQGHKDICLATINSGRQFPDLHSQIGMFAKTLPLRSKINPNQLFSEYLENVQLDLLSLDTYQDIPDNINNNLRLDVLLVLQNPTFSYNQIYVNENLSLKSCSIDSKYSRLPLLINFSVQKQELEGRIQYDIDKYDKETIEILVLKYIKIIEQIIDSIEIPIEDIDTDLEFEKEKTIEIDFSF</sequence>
<evidence type="ECO:0000313" key="6">
    <source>
        <dbReference type="Proteomes" id="UP000601108"/>
    </source>
</evidence>
<dbReference type="Gene3D" id="3.30.559.30">
    <property type="entry name" value="Nonribosomal peptide synthetase, condensation domain"/>
    <property type="match status" value="2"/>
</dbReference>
<dbReference type="Gene3D" id="3.30.300.30">
    <property type="match status" value="1"/>
</dbReference>
<dbReference type="InterPro" id="IPR023213">
    <property type="entry name" value="CAT-like_dom_sf"/>
</dbReference>
<keyword evidence="2" id="KW-0596">Phosphopantetheine</keyword>
<keyword evidence="3" id="KW-0597">Phosphoprotein</keyword>
<dbReference type="PANTHER" id="PTHR45527">
    <property type="entry name" value="NONRIBOSOMAL PEPTIDE SYNTHETASE"/>
    <property type="match status" value="1"/>
</dbReference>
<dbReference type="InterPro" id="IPR001242">
    <property type="entry name" value="Condensation_dom"/>
</dbReference>
<dbReference type="GO" id="GO:0003824">
    <property type="term" value="F:catalytic activity"/>
    <property type="evidence" value="ECO:0007669"/>
    <property type="project" value="InterPro"/>
</dbReference>
<dbReference type="GO" id="GO:0005737">
    <property type="term" value="C:cytoplasm"/>
    <property type="evidence" value="ECO:0007669"/>
    <property type="project" value="TreeGrafter"/>
</dbReference>
<accession>A0A918JVV3</accession>
<dbReference type="InterPro" id="IPR020806">
    <property type="entry name" value="PKS_PP-bd"/>
</dbReference>
<dbReference type="Pfam" id="PF00550">
    <property type="entry name" value="PP-binding"/>
    <property type="match status" value="1"/>
</dbReference>
<dbReference type="SMART" id="SM00823">
    <property type="entry name" value="PKS_PP"/>
    <property type="match status" value="1"/>
</dbReference>
<dbReference type="PANTHER" id="PTHR45527:SF1">
    <property type="entry name" value="FATTY ACID SYNTHASE"/>
    <property type="match status" value="1"/>
</dbReference>
<dbReference type="Gene3D" id="1.10.1200.10">
    <property type="entry name" value="ACP-like"/>
    <property type="match status" value="1"/>
</dbReference>
<name>A0A918JVV3_9FLAO</name>
<dbReference type="SUPFAM" id="SSF56801">
    <property type="entry name" value="Acetyl-CoA synthetase-like"/>
    <property type="match status" value="1"/>
</dbReference>
<comment type="caution">
    <text evidence="5">The sequence shown here is derived from an EMBL/GenBank/DDBJ whole genome shotgun (WGS) entry which is preliminary data.</text>
</comment>
<dbReference type="InterPro" id="IPR020845">
    <property type="entry name" value="AMP-binding_CS"/>
</dbReference>
<dbReference type="PROSITE" id="PS00012">
    <property type="entry name" value="PHOSPHOPANTETHEINE"/>
    <property type="match status" value="1"/>
</dbReference>
<dbReference type="Gene3D" id="3.40.50.12780">
    <property type="entry name" value="N-terminal domain of ligase-like"/>
    <property type="match status" value="1"/>
</dbReference>
<gene>
    <name evidence="5" type="ORF">GCM10007384_17510</name>
</gene>
<dbReference type="SUPFAM" id="SSF47336">
    <property type="entry name" value="ACP-like"/>
    <property type="match status" value="1"/>
</dbReference>
<dbReference type="SUPFAM" id="SSF52777">
    <property type="entry name" value="CoA-dependent acyltransferases"/>
    <property type="match status" value="4"/>
</dbReference>
<dbReference type="InterPro" id="IPR000873">
    <property type="entry name" value="AMP-dep_synth/lig_dom"/>
</dbReference>
<dbReference type="GO" id="GO:0043041">
    <property type="term" value="P:amino acid activation for nonribosomal peptide biosynthetic process"/>
    <property type="evidence" value="ECO:0007669"/>
    <property type="project" value="TreeGrafter"/>
</dbReference>
<dbReference type="InterPro" id="IPR036736">
    <property type="entry name" value="ACP-like_sf"/>
</dbReference>
<dbReference type="FunFam" id="3.40.50.980:FF:000001">
    <property type="entry name" value="Non-ribosomal peptide synthetase"/>
    <property type="match status" value="1"/>
</dbReference>
<dbReference type="Pfam" id="PF13193">
    <property type="entry name" value="AMP-binding_C"/>
    <property type="match status" value="1"/>
</dbReference>
<dbReference type="PROSITE" id="PS00455">
    <property type="entry name" value="AMP_BINDING"/>
    <property type="match status" value="1"/>
</dbReference>
<evidence type="ECO:0000313" key="5">
    <source>
        <dbReference type="EMBL" id="GGX16546.1"/>
    </source>
</evidence>
<dbReference type="InterPro" id="IPR009081">
    <property type="entry name" value="PP-bd_ACP"/>
</dbReference>
<evidence type="ECO:0000259" key="4">
    <source>
        <dbReference type="PROSITE" id="PS50075"/>
    </source>
</evidence>
<dbReference type="InterPro" id="IPR045851">
    <property type="entry name" value="AMP-bd_C_sf"/>
</dbReference>
<protein>
    <recommendedName>
        <fullName evidence="4">Carrier domain-containing protein</fullName>
    </recommendedName>
</protein>
<dbReference type="InterPro" id="IPR042099">
    <property type="entry name" value="ANL_N_sf"/>
</dbReference>
<dbReference type="Gene3D" id="3.30.559.10">
    <property type="entry name" value="Chloramphenicol acetyltransferase-like domain"/>
    <property type="match status" value="2"/>
</dbReference>
<dbReference type="CDD" id="cd05930">
    <property type="entry name" value="A_NRPS"/>
    <property type="match status" value="1"/>
</dbReference>
<keyword evidence="6" id="KW-1185">Reference proteome</keyword>
<dbReference type="InterPro" id="IPR025110">
    <property type="entry name" value="AMP-bd_C"/>
</dbReference>
<comment type="cofactor">
    <cofactor evidence="1">
        <name>pantetheine 4'-phosphate</name>
        <dbReference type="ChEBI" id="CHEBI:47942"/>
    </cofactor>
</comment>
<evidence type="ECO:0000256" key="1">
    <source>
        <dbReference type="ARBA" id="ARBA00001957"/>
    </source>
</evidence>
<dbReference type="NCBIfam" id="TIGR01733">
    <property type="entry name" value="AA-adenyl-dom"/>
    <property type="match status" value="1"/>
</dbReference>
<dbReference type="EMBL" id="BMWS01000010">
    <property type="protein sequence ID" value="GGX16546.1"/>
    <property type="molecule type" value="Genomic_DNA"/>
</dbReference>
<evidence type="ECO:0000256" key="3">
    <source>
        <dbReference type="ARBA" id="ARBA00022553"/>
    </source>
</evidence>
<dbReference type="PROSITE" id="PS50075">
    <property type="entry name" value="CARRIER"/>
    <property type="match status" value="1"/>
</dbReference>
<organism evidence="5 6">
    <name type="scientific">Aquimarina muelleri</name>
    <dbReference type="NCBI Taxonomy" id="279356"/>
    <lineage>
        <taxon>Bacteria</taxon>
        <taxon>Pseudomonadati</taxon>
        <taxon>Bacteroidota</taxon>
        <taxon>Flavobacteriia</taxon>
        <taxon>Flavobacteriales</taxon>
        <taxon>Flavobacteriaceae</taxon>
        <taxon>Aquimarina</taxon>
    </lineage>
</organism>